<dbReference type="EMBL" id="CAACVI010000001">
    <property type="protein sequence ID" value="VEN72933.1"/>
    <property type="molecule type" value="Genomic_DNA"/>
</dbReference>
<organism evidence="5">
    <name type="scientific">uncultured Desulfobacteraceae bacterium</name>
    <dbReference type="NCBI Taxonomy" id="218296"/>
    <lineage>
        <taxon>Bacteria</taxon>
        <taxon>Pseudomonadati</taxon>
        <taxon>Thermodesulfobacteriota</taxon>
        <taxon>Desulfobacteria</taxon>
        <taxon>Desulfobacterales</taxon>
        <taxon>Desulfobacteraceae</taxon>
        <taxon>environmental samples</taxon>
    </lineage>
</organism>
<dbReference type="PROSITE" id="PS50893">
    <property type="entry name" value="ABC_TRANSPORTER_2"/>
    <property type="match status" value="1"/>
</dbReference>
<keyword evidence="5" id="KW-0378">Hydrolase</keyword>
<reference evidence="5" key="1">
    <citation type="submission" date="2019-01" db="EMBL/GenBank/DDBJ databases">
        <authorList>
            <consortium name="Genoscope - CEA"/>
            <person name="William W."/>
        </authorList>
    </citation>
    <scope>NUCLEOTIDE SEQUENCE</scope>
    <source>
        <strain evidence="5">CR-1</strain>
    </source>
</reference>
<feature type="domain" description="ABC transporter" evidence="4">
    <location>
        <begin position="4"/>
        <end position="234"/>
    </location>
</feature>
<keyword evidence="3 5" id="KW-0067">ATP-binding</keyword>
<dbReference type="FunFam" id="3.40.50.300:FF:000425">
    <property type="entry name" value="Probable ABC transporter, ATP-binding subunit"/>
    <property type="match status" value="1"/>
</dbReference>
<dbReference type="InterPro" id="IPR003439">
    <property type="entry name" value="ABC_transporter-like_ATP-bd"/>
</dbReference>
<dbReference type="AlphaFoldDB" id="A0A484HCD3"/>
<dbReference type="PANTHER" id="PTHR42781:SF4">
    <property type="entry name" value="SPERMIDINE_PUTRESCINE IMPORT ATP-BINDING PROTEIN POTA"/>
    <property type="match status" value="1"/>
</dbReference>
<protein>
    <submittedName>
        <fullName evidence="5">Fe(3+) ions import ATP-binding protein FbpC</fullName>
        <ecNumber evidence="5">3.6.3.30</ecNumber>
    </submittedName>
</protein>
<evidence type="ECO:0000256" key="1">
    <source>
        <dbReference type="ARBA" id="ARBA00022448"/>
    </source>
</evidence>
<evidence type="ECO:0000256" key="3">
    <source>
        <dbReference type="ARBA" id="ARBA00022840"/>
    </source>
</evidence>
<dbReference type="Gene3D" id="3.40.50.300">
    <property type="entry name" value="P-loop containing nucleotide triphosphate hydrolases"/>
    <property type="match status" value="1"/>
</dbReference>
<dbReference type="GO" id="GO:0016887">
    <property type="term" value="F:ATP hydrolysis activity"/>
    <property type="evidence" value="ECO:0007669"/>
    <property type="project" value="InterPro"/>
</dbReference>
<dbReference type="GO" id="GO:0005524">
    <property type="term" value="F:ATP binding"/>
    <property type="evidence" value="ECO:0007669"/>
    <property type="project" value="UniProtKB-KW"/>
</dbReference>
<name>A0A484HCD3_9BACT</name>
<evidence type="ECO:0000259" key="4">
    <source>
        <dbReference type="PROSITE" id="PS50893"/>
    </source>
</evidence>
<dbReference type="SUPFAM" id="SSF52540">
    <property type="entry name" value="P-loop containing nucleoside triphosphate hydrolases"/>
    <property type="match status" value="1"/>
</dbReference>
<dbReference type="InterPro" id="IPR003593">
    <property type="entry name" value="AAA+_ATPase"/>
</dbReference>
<dbReference type="InterPro" id="IPR027417">
    <property type="entry name" value="P-loop_NTPase"/>
</dbReference>
<dbReference type="Pfam" id="PF00005">
    <property type="entry name" value="ABC_tran"/>
    <property type="match status" value="1"/>
</dbReference>
<dbReference type="PANTHER" id="PTHR42781">
    <property type="entry name" value="SPERMIDINE/PUTRESCINE IMPORT ATP-BINDING PROTEIN POTA"/>
    <property type="match status" value="1"/>
</dbReference>
<proteinExistence type="predicted"/>
<dbReference type="SMART" id="SM00382">
    <property type="entry name" value="AAA"/>
    <property type="match status" value="1"/>
</dbReference>
<dbReference type="GO" id="GO:0015697">
    <property type="term" value="P:quaternary ammonium group transport"/>
    <property type="evidence" value="ECO:0007669"/>
    <property type="project" value="UniProtKB-ARBA"/>
</dbReference>
<gene>
    <name evidence="5" type="primary">fbpC</name>
    <name evidence="5" type="ORF">EPICR_10435</name>
</gene>
<accession>A0A484HCD3</accession>
<sequence length="349" mass="38485">MPILEISHVEKKLAGKTVLKSVSLSHEKGGILCLLGPSGSGKTTLLRIIAGLEKADRGAVCFDGRDMAGVKTHRRRFGMMFQEFALFPHKNVFDNIAFGLEMENRAKPEIEKRVREMLALTGLEGFEKRDVADLSGGERQRTALARSLAPRPRLLLLDEPMGALDRALRERLMMDLKRIIKAVGTTTVFVTHDQAEAFAVSDSVAVMDMGEIRQQDSPENLYRRPASEGVARFLGFKNILKGRADENGRIETRVGTLEPPKKQAPGARVMAVIRPRAARLVDAKNPPPPDAAMVVSGIARERVFKGGHFQTCLETQNKTRLYFDLASPPPEGETARAALVKSEIWIVAP</sequence>
<dbReference type="EC" id="3.6.3.30" evidence="5"/>
<keyword evidence="2" id="KW-0547">Nucleotide-binding</keyword>
<evidence type="ECO:0000256" key="2">
    <source>
        <dbReference type="ARBA" id="ARBA00022741"/>
    </source>
</evidence>
<keyword evidence="1" id="KW-0813">Transport</keyword>
<evidence type="ECO:0000313" key="5">
    <source>
        <dbReference type="EMBL" id="VEN72933.1"/>
    </source>
</evidence>
<dbReference type="InterPro" id="IPR050093">
    <property type="entry name" value="ABC_SmlMolc_Importer"/>
</dbReference>